<proteinExistence type="inferred from homology"/>
<keyword evidence="7" id="KW-0472">Membrane</keyword>
<keyword evidence="4" id="KW-1003">Cell membrane</keyword>
<dbReference type="CDD" id="cd22973">
    <property type="entry name" value="DD_CATIP"/>
    <property type="match status" value="1"/>
</dbReference>
<evidence type="ECO:0000256" key="11">
    <source>
        <dbReference type="ARBA" id="ARBA00037938"/>
    </source>
</evidence>
<evidence type="ECO:0000256" key="6">
    <source>
        <dbReference type="ARBA" id="ARBA00022794"/>
    </source>
</evidence>
<dbReference type="GeneID" id="110232384"/>
<evidence type="ECO:0000256" key="8">
    <source>
        <dbReference type="ARBA" id="ARBA00023212"/>
    </source>
</evidence>
<dbReference type="GO" id="GO:0030041">
    <property type="term" value="P:actin filament polymerization"/>
    <property type="evidence" value="ECO:0007669"/>
    <property type="project" value="TreeGrafter"/>
</dbReference>
<accession>A0A913WS04</accession>
<dbReference type="PANTHER" id="PTHR15505">
    <property type="entry name" value="RIIA DOMAIN-CONTAINING PROTEIN 1"/>
    <property type="match status" value="1"/>
</dbReference>
<dbReference type="KEGG" id="epa:110232384"/>
<evidence type="ECO:0000313" key="15">
    <source>
        <dbReference type="EnsemblMetazoa" id="XP_020893226.1"/>
    </source>
</evidence>
<feature type="domain" description="Ciliogenesis-associated TTC17-interacting protein N-terminal" evidence="14">
    <location>
        <begin position="30"/>
        <end position="255"/>
    </location>
</feature>
<dbReference type="EnsemblMetazoa" id="XM_021037567.2">
    <property type="protein sequence ID" value="XP_020893226.1"/>
    <property type="gene ID" value="LOC110232384"/>
</dbReference>
<evidence type="ECO:0000256" key="13">
    <source>
        <dbReference type="SAM" id="MobiDB-lite"/>
    </source>
</evidence>
<dbReference type="GO" id="GO:0005634">
    <property type="term" value="C:nucleus"/>
    <property type="evidence" value="ECO:0007669"/>
    <property type="project" value="UniProtKB-SubCell"/>
</dbReference>
<dbReference type="SUPFAM" id="SSF47391">
    <property type="entry name" value="Dimerization-anchoring domain of cAMP-dependent PK regulatory subunit"/>
    <property type="match status" value="1"/>
</dbReference>
<feature type="region of interest" description="Disordered" evidence="13">
    <location>
        <begin position="1"/>
        <end position="22"/>
    </location>
</feature>
<comment type="similarity">
    <text evidence="11">Belongs to the CATIP family.</text>
</comment>
<evidence type="ECO:0000313" key="16">
    <source>
        <dbReference type="Proteomes" id="UP000887567"/>
    </source>
</evidence>
<evidence type="ECO:0000256" key="4">
    <source>
        <dbReference type="ARBA" id="ARBA00022475"/>
    </source>
</evidence>
<evidence type="ECO:0000256" key="5">
    <source>
        <dbReference type="ARBA" id="ARBA00022490"/>
    </source>
</evidence>
<dbReference type="Proteomes" id="UP000887567">
    <property type="component" value="Unplaced"/>
</dbReference>
<dbReference type="OrthoDB" id="6334211at2759"/>
<protein>
    <recommendedName>
        <fullName evidence="12">Ciliogenesis-associated TTC17-interacting protein</fullName>
    </recommendedName>
</protein>
<comment type="function">
    <text evidence="10">Plays a role in primary ciliogenesis by modulating actin polymerization.</text>
</comment>
<evidence type="ECO:0000256" key="12">
    <source>
        <dbReference type="ARBA" id="ARBA00039249"/>
    </source>
</evidence>
<evidence type="ECO:0000256" key="2">
    <source>
        <dbReference type="ARBA" id="ARBA00004236"/>
    </source>
</evidence>
<keyword evidence="8" id="KW-0206">Cytoskeleton</keyword>
<dbReference type="GO" id="GO:0044782">
    <property type="term" value="P:cilium organization"/>
    <property type="evidence" value="ECO:0007669"/>
    <property type="project" value="TreeGrafter"/>
</dbReference>
<dbReference type="Pfam" id="PF21772">
    <property type="entry name" value="CATIP_N"/>
    <property type="match status" value="1"/>
</dbReference>
<keyword evidence="16" id="KW-1185">Reference proteome</keyword>
<dbReference type="RefSeq" id="XP_020893226.1">
    <property type="nucleotide sequence ID" value="XM_021037567.2"/>
</dbReference>
<sequence length="368" mass="41716">MSDENSEGASAGDADEDIPKEDLQMKATEEAIRYLAEIDDATWNSLLFSDSLVTTSEAGREIGEMRITVESATWKEEPCCLVHANSHGVIDQVPIGTSVTAYIDRNMRTLEQTHYEYVKIPDNPLDRRTFLSLDEDVYTVRKTMSQGIEINKSEFQFTSEEFQGFISEGSNLLLQRVMVKKGVPEQMVFLTFDSDTNVRTSSYRSLGRKSQIYGSEEKTLLGLERIINTSNSTPHTWHAYFLETGHLASRTQLGSQVKMTLESLPKQQVQDETKSTTEEKKLKPLKWDEDLQLYSRFLDRKAELSDDHATYMRRHPELRALLADFLQFLLLRKPDDVCEFASDFFGAFSSGTPSGPSFARSEATPNVP</sequence>
<dbReference type="PANTHER" id="PTHR15505:SF3">
    <property type="entry name" value="CILIOGENESIS-ASSOCIATED TTC17-INTERACTING PROTEIN"/>
    <property type="match status" value="1"/>
</dbReference>
<evidence type="ECO:0000256" key="9">
    <source>
        <dbReference type="ARBA" id="ARBA00023242"/>
    </source>
</evidence>
<evidence type="ECO:0000256" key="10">
    <source>
        <dbReference type="ARBA" id="ARBA00037538"/>
    </source>
</evidence>
<evidence type="ECO:0000259" key="14">
    <source>
        <dbReference type="Pfam" id="PF21772"/>
    </source>
</evidence>
<organism evidence="15 16">
    <name type="scientific">Exaiptasia diaphana</name>
    <name type="common">Tropical sea anemone</name>
    <name type="synonym">Aiptasia pulchella</name>
    <dbReference type="NCBI Taxonomy" id="2652724"/>
    <lineage>
        <taxon>Eukaryota</taxon>
        <taxon>Metazoa</taxon>
        <taxon>Cnidaria</taxon>
        <taxon>Anthozoa</taxon>
        <taxon>Hexacorallia</taxon>
        <taxon>Actiniaria</taxon>
        <taxon>Aiptasiidae</taxon>
        <taxon>Exaiptasia</taxon>
    </lineage>
</organism>
<comment type="subcellular location">
    <subcellularLocation>
        <location evidence="2">Cell membrane</location>
    </subcellularLocation>
    <subcellularLocation>
        <location evidence="3">Cytoplasm</location>
        <location evidence="3">Cytoskeleton</location>
    </subcellularLocation>
    <subcellularLocation>
        <location evidence="1">Nucleus</location>
    </subcellularLocation>
</comment>
<name>A0A913WS04_EXADI</name>
<dbReference type="AlphaFoldDB" id="A0A913WS04"/>
<keyword evidence="6" id="KW-0970">Cilium biogenesis/degradation</keyword>
<dbReference type="InterPro" id="IPR048777">
    <property type="entry name" value="CATIP_N"/>
</dbReference>
<evidence type="ECO:0000256" key="1">
    <source>
        <dbReference type="ARBA" id="ARBA00004123"/>
    </source>
</evidence>
<evidence type="ECO:0000256" key="7">
    <source>
        <dbReference type="ARBA" id="ARBA00023136"/>
    </source>
</evidence>
<reference evidence="15" key="1">
    <citation type="submission" date="2022-11" db="UniProtKB">
        <authorList>
            <consortium name="EnsemblMetazoa"/>
        </authorList>
    </citation>
    <scope>IDENTIFICATION</scope>
</reference>
<dbReference type="GO" id="GO:0005856">
    <property type="term" value="C:cytoskeleton"/>
    <property type="evidence" value="ECO:0007669"/>
    <property type="project" value="UniProtKB-SubCell"/>
</dbReference>
<keyword evidence="9" id="KW-0539">Nucleus</keyword>
<dbReference type="GO" id="GO:0005886">
    <property type="term" value="C:plasma membrane"/>
    <property type="evidence" value="ECO:0007669"/>
    <property type="project" value="UniProtKB-SubCell"/>
</dbReference>
<keyword evidence="5" id="KW-0963">Cytoplasm</keyword>
<dbReference type="InterPro" id="IPR047501">
    <property type="entry name" value="DD_CATIP"/>
</dbReference>
<evidence type="ECO:0000256" key="3">
    <source>
        <dbReference type="ARBA" id="ARBA00004245"/>
    </source>
</evidence>
<dbReference type="OMA" id="SPGCCMI"/>